<evidence type="ECO:0000313" key="2">
    <source>
        <dbReference type="EMBL" id="MBB3107642.1"/>
    </source>
</evidence>
<dbReference type="RefSeq" id="WP_183621119.1">
    <property type="nucleotide sequence ID" value="NZ_CAJHAH010000007.1"/>
</dbReference>
<proteinExistence type="predicted"/>
<evidence type="ECO:0000256" key="1">
    <source>
        <dbReference type="SAM" id="MobiDB-lite"/>
    </source>
</evidence>
<name>A0A839TDU5_9GAMM</name>
<keyword evidence="3" id="KW-1185">Reference proteome</keyword>
<evidence type="ECO:0000313" key="3">
    <source>
        <dbReference type="Proteomes" id="UP000588111"/>
    </source>
</evidence>
<dbReference type="EMBL" id="JACHXL010000006">
    <property type="protein sequence ID" value="MBB3107642.1"/>
    <property type="molecule type" value="Genomic_DNA"/>
</dbReference>
<reference evidence="2 3" key="1">
    <citation type="submission" date="2020-08" db="EMBL/GenBank/DDBJ databases">
        <title>Genomic Encyclopedia of Type Strains, Phase III (KMG-III): the genomes of soil and plant-associated and newly described type strains.</title>
        <authorList>
            <person name="Whitman W."/>
        </authorList>
    </citation>
    <scope>NUCLEOTIDE SEQUENCE [LARGE SCALE GENOMIC DNA]</scope>
    <source>
        <strain evidence="2 3">CECT 5885</strain>
    </source>
</reference>
<feature type="region of interest" description="Disordered" evidence="1">
    <location>
        <begin position="1"/>
        <end position="21"/>
    </location>
</feature>
<organism evidence="2 3">
    <name type="scientific">Psychrobacter luti</name>
    <dbReference type="NCBI Taxonomy" id="198481"/>
    <lineage>
        <taxon>Bacteria</taxon>
        <taxon>Pseudomonadati</taxon>
        <taxon>Pseudomonadota</taxon>
        <taxon>Gammaproteobacteria</taxon>
        <taxon>Moraxellales</taxon>
        <taxon>Moraxellaceae</taxon>
        <taxon>Psychrobacter</taxon>
    </lineage>
</organism>
<sequence length="134" mass="14532">MPNSIRTTSNTNTPTLSNQTLNGSYDNGVSIVQNKQRKVIDLTSADDDEVILMPSIMLSDIACDINGAATVLHDLGQLLNLVYQQKVEPSTVIAMARLSQDAADTWINLLYSQLDTINEPLAQTGFGKVDACAY</sequence>
<gene>
    <name evidence="2" type="ORF">FHS24_002173</name>
</gene>
<dbReference type="Proteomes" id="UP000588111">
    <property type="component" value="Unassembled WGS sequence"/>
</dbReference>
<feature type="compositionally biased region" description="Low complexity" evidence="1">
    <location>
        <begin position="7"/>
        <end position="21"/>
    </location>
</feature>
<accession>A0A839TDU5</accession>
<dbReference type="AlphaFoldDB" id="A0A839TDU5"/>
<comment type="caution">
    <text evidence="2">The sequence shown here is derived from an EMBL/GenBank/DDBJ whole genome shotgun (WGS) entry which is preliminary data.</text>
</comment>
<protein>
    <submittedName>
        <fullName evidence="2">Uncharacterized protein</fullName>
    </submittedName>
</protein>